<feature type="compositionally biased region" description="Low complexity" evidence="10">
    <location>
        <begin position="675"/>
        <end position="689"/>
    </location>
</feature>
<evidence type="ECO:0000256" key="6">
    <source>
        <dbReference type="ARBA" id="ARBA00023004"/>
    </source>
</evidence>
<evidence type="ECO:0000256" key="3">
    <source>
        <dbReference type="ARBA" id="ARBA00005646"/>
    </source>
</evidence>
<dbReference type="InterPro" id="IPR028925">
    <property type="entry name" value="RRM_DME"/>
</dbReference>
<evidence type="ECO:0000256" key="7">
    <source>
        <dbReference type="ARBA" id="ARBA00023014"/>
    </source>
</evidence>
<dbReference type="GO" id="GO:0141166">
    <property type="term" value="P:chromosomal 5-methylcytosine DNA demethylation pathway"/>
    <property type="evidence" value="ECO:0007669"/>
    <property type="project" value="InterPro"/>
</dbReference>
<dbReference type="GO" id="GO:0035514">
    <property type="term" value="F:DNA demethylase activity"/>
    <property type="evidence" value="ECO:0007669"/>
    <property type="project" value="InterPro"/>
</dbReference>
<keyword evidence="7" id="KW-0411">Iron-sulfur</keyword>
<evidence type="ECO:0000313" key="13">
    <source>
        <dbReference type="Proteomes" id="UP000029120"/>
    </source>
</evidence>
<feature type="region of interest" description="Disordered" evidence="10">
    <location>
        <begin position="669"/>
        <end position="694"/>
    </location>
</feature>
<dbReference type="GO" id="GO:0003906">
    <property type="term" value="F:DNA-(apurinic or apyrimidinic site) endonuclease activity"/>
    <property type="evidence" value="ECO:0007669"/>
    <property type="project" value="UniProtKB-ARBA"/>
</dbReference>
<dbReference type="SUPFAM" id="SSF48150">
    <property type="entry name" value="DNA-glycosylase"/>
    <property type="match status" value="1"/>
</dbReference>
<feature type="compositionally biased region" description="Basic and acidic residues" evidence="10">
    <location>
        <begin position="177"/>
        <end position="191"/>
    </location>
</feature>
<proteinExistence type="inferred from homology"/>
<dbReference type="SMART" id="SM00478">
    <property type="entry name" value="ENDO3c"/>
    <property type="match status" value="1"/>
</dbReference>
<feature type="region of interest" description="Disordered" evidence="10">
    <location>
        <begin position="753"/>
        <end position="788"/>
    </location>
</feature>
<dbReference type="GO" id="GO:0051539">
    <property type="term" value="F:4 iron, 4 sulfur cluster binding"/>
    <property type="evidence" value="ECO:0007669"/>
    <property type="project" value="UniProtKB-KW"/>
</dbReference>
<dbReference type="InterPro" id="IPR028924">
    <property type="entry name" value="Perm-CXXC"/>
</dbReference>
<keyword evidence="13" id="KW-1185">Reference proteome</keyword>
<evidence type="ECO:0000256" key="10">
    <source>
        <dbReference type="SAM" id="MobiDB-lite"/>
    </source>
</evidence>
<dbReference type="InterPro" id="IPR011257">
    <property type="entry name" value="DNA_glycosylase"/>
</dbReference>
<dbReference type="FunFam" id="1.10.1670.10:FF:000004">
    <property type="entry name" value="DNA glycosylase/AP lyase ROS1"/>
    <property type="match status" value="1"/>
</dbReference>
<dbReference type="OMA" id="RSQNCEP"/>
<keyword evidence="5" id="KW-0479">Metal-binding</keyword>
<dbReference type="CDD" id="cd00056">
    <property type="entry name" value="ENDO3c"/>
    <property type="match status" value="1"/>
</dbReference>
<gene>
    <name evidence="12" type="ordered locus">AALP_Aa3g106500</name>
</gene>
<reference evidence="13" key="1">
    <citation type="journal article" date="2015" name="Nat. Plants">
        <title>Genome expansion of Arabis alpina linked with retrotransposition and reduced symmetric DNA methylation.</title>
        <authorList>
            <person name="Willing E.M."/>
            <person name="Rawat V."/>
            <person name="Mandakova T."/>
            <person name="Maumus F."/>
            <person name="James G.V."/>
            <person name="Nordstroem K.J."/>
            <person name="Becker C."/>
            <person name="Warthmann N."/>
            <person name="Chica C."/>
            <person name="Szarzynska B."/>
            <person name="Zytnicki M."/>
            <person name="Albani M.C."/>
            <person name="Kiefer C."/>
            <person name="Bergonzi S."/>
            <person name="Castaings L."/>
            <person name="Mateos J.L."/>
            <person name="Berns M.C."/>
            <person name="Bujdoso N."/>
            <person name="Piofczyk T."/>
            <person name="de Lorenzo L."/>
            <person name="Barrero-Sicilia C."/>
            <person name="Mateos I."/>
            <person name="Piednoel M."/>
            <person name="Hagmann J."/>
            <person name="Chen-Min-Tao R."/>
            <person name="Iglesias-Fernandez R."/>
            <person name="Schuster S.C."/>
            <person name="Alonso-Blanco C."/>
            <person name="Roudier F."/>
            <person name="Carbonero P."/>
            <person name="Paz-Ares J."/>
            <person name="Davis S.J."/>
            <person name="Pecinka A."/>
            <person name="Quesneville H."/>
            <person name="Colot V."/>
            <person name="Lysak M.A."/>
            <person name="Weigel D."/>
            <person name="Coupland G."/>
            <person name="Schneeberger K."/>
        </authorList>
    </citation>
    <scope>NUCLEOTIDE SEQUENCE [LARGE SCALE GENOMIC DNA]</scope>
    <source>
        <strain evidence="13">cv. Pajares</strain>
    </source>
</reference>
<keyword evidence="6" id="KW-0408">Iron</keyword>
<dbReference type="PANTHER" id="PTHR46213">
    <property type="entry name" value="TRANSCRIPTIONAL ACTIVATOR DEMETER"/>
    <property type="match status" value="1"/>
</dbReference>
<dbReference type="EMBL" id="CM002871">
    <property type="protein sequence ID" value="KFK38383.1"/>
    <property type="molecule type" value="Genomic_DNA"/>
</dbReference>
<dbReference type="Pfam" id="PF15629">
    <property type="entry name" value="Perm-CXXC"/>
    <property type="match status" value="1"/>
</dbReference>
<keyword evidence="9" id="KW-0539">Nucleus</keyword>
<feature type="region of interest" description="Disordered" evidence="10">
    <location>
        <begin position="154"/>
        <end position="280"/>
    </location>
</feature>
<evidence type="ECO:0000256" key="4">
    <source>
        <dbReference type="ARBA" id="ARBA00022485"/>
    </source>
</evidence>
<dbReference type="OrthoDB" id="5607at2759"/>
<comment type="similarity">
    <text evidence="3">Belongs to the DNA glycosylase family. DEMETER subfamily.</text>
</comment>
<feature type="compositionally biased region" description="Low complexity" evidence="10">
    <location>
        <begin position="240"/>
        <end position="255"/>
    </location>
</feature>
<evidence type="ECO:0000313" key="12">
    <source>
        <dbReference type="EMBL" id="KFK38383.1"/>
    </source>
</evidence>
<evidence type="ECO:0000256" key="2">
    <source>
        <dbReference type="ARBA" id="ARBA00004123"/>
    </source>
</evidence>
<feature type="region of interest" description="Disordered" evidence="10">
    <location>
        <begin position="314"/>
        <end position="338"/>
    </location>
</feature>
<feature type="compositionally biased region" description="Basic residues" evidence="10">
    <location>
        <begin position="259"/>
        <end position="268"/>
    </location>
</feature>
<protein>
    <recommendedName>
        <fullName evidence="11">HhH-GPD domain-containing protein</fullName>
    </recommendedName>
</protein>
<dbReference type="GO" id="GO:0003677">
    <property type="term" value="F:DNA binding"/>
    <property type="evidence" value="ECO:0007669"/>
    <property type="project" value="UniProtKB-KW"/>
</dbReference>
<dbReference type="PANTHER" id="PTHR46213:SF13">
    <property type="entry name" value="DEMETER-LIKE PROTEIN 2-RELATED"/>
    <property type="match status" value="1"/>
</dbReference>
<evidence type="ECO:0000256" key="1">
    <source>
        <dbReference type="ARBA" id="ARBA00001966"/>
    </source>
</evidence>
<sequence>MASCDLEDMEGEVKEDREREVRVHQVIPERHFVPGLPQEQSTFQYMQYNNHQLDSDRRRLTCTQLLALANTAGSSSSVGAASFPGYGADSQIPMDSWVNSWNMESNPCSLIPGAFLGPDTGSVTETTLERTQCDVPNSQNFICDLNLSPYEAVSTKTRPTEPEFAPVTLDTPGKTMPETDQKPPKPMDKSSPRTASPGAEKKRKRGIEEEKAAQIKTPQQIPKRKKIRGKVVREGNASTSKPAVEKASASAAKSSQGKRNVRPRRSTRRSLNFDEDSQEEEDGYCGLTFTAEGHIGVSVGGKIIPDATMGFFSNIPKKRRQRKSSSTEETVEEDSAGRNMITNAQTVSLSMSQNMLWLQFPNVQRKRRTGYTSVPQNDHKKVARKRSCIVTRPREIGSLKRIIEGFGPVKRDRKVTKRGPPQLQQLVSKMQSGITRKKRRKRDAVASKTKVILKWRRQKSRKRLPIDAIIKLFEELNINRESSSLTQSKETALILLQKSFEDQKAMVPYATPKTYQSKIQLDAETNRMWKLLAVSTESEGVDGSDEENQKWWQEERNVFKQLVKSFTSRMSRVQGDRSFSPWKGSVVDSVVGVFLTQNVADHSSSSAFMDVAAAFPVTSNSIKGSHEEFGSSLSDETIVNLDPGNAVATPGTCNPTSIIIVEIKDDDDDDIEAVSSQESSKTSDSSVSSTNQPKTLLLDPLANRFETHFEEGSSTVSSTSTSTSTCELNLNEAPLEVDEGSLVQPISNHQEDLKSTLQEQDQEQEKKTRTDSDVKKGKNAKKKELEKTTPKKSFDWDVLRKQAKVGTGKERERTDWTTDTVDYEALRRTSVEEIADIIRKRGMNKMLADRIKGFLNRLVQDHEEIDLEWLRYVEPDKAKEFLLSIFGLGLKSVECVRLLSLHQVAFPVDTNVGRIAVRLGWVPLQPLPDELQMHLLELYPVLESVQKYLWPRLCKLDQKTLYELHYHMITCGKVFCTKAKPNCKACPMKADCRHYASASASARLALQESEEDSNSVTIHEYKSKNVEVKFSQNFFLSQEEEEAKRAKDCEPTVDEPASPEAHYAEQDIEDIGNNYDPWEYTDIPTFKLNKEVEISEALVVQSGQASSIPRSKLKSEEKLRTEHIVYVLRDDSSLLEGFEKRDPDDKVPYLLAIWTPGETANSTQPPKQKCVFYERNTLCDERTCFPCNNTREMKSQTVRGTILIPSRTAMRGRFPLNGTYFQTNEVFADHATSIRPINVPRQWIWNLDKRIVYFGSSVSAGFGGLEVEAIMYGFWIGYVCVRAFDRRTRRPKPLMRRLHCAPSNKNQDEY</sequence>
<comment type="subcellular location">
    <subcellularLocation>
        <location evidence="2">Nucleus</location>
    </subcellularLocation>
</comment>
<evidence type="ECO:0000256" key="8">
    <source>
        <dbReference type="ARBA" id="ARBA00023125"/>
    </source>
</evidence>
<keyword evidence="4" id="KW-0004">4Fe-4S</keyword>
<dbReference type="InterPro" id="IPR044811">
    <property type="entry name" value="DME/ROS1"/>
</dbReference>
<feature type="domain" description="HhH-GPD" evidence="11">
    <location>
        <begin position="814"/>
        <end position="974"/>
    </location>
</feature>
<dbReference type="Proteomes" id="UP000029120">
    <property type="component" value="Chromosome 3"/>
</dbReference>
<evidence type="ECO:0000256" key="5">
    <source>
        <dbReference type="ARBA" id="ARBA00022723"/>
    </source>
</evidence>
<dbReference type="GO" id="GO:0006284">
    <property type="term" value="P:base-excision repair"/>
    <property type="evidence" value="ECO:0007669"/>
    <property type="project" value="InterPro"/>
</dbReference>
<dbReference type="GO" id="GO:0046872">
    <property type="term" value="F:metal ion binding"/>
    <property type="evidence" value="ECO:0007669"/>
    <property type="project" value="UniProtKB-KW"/>
</dbReference>
<dbReference type="Gramene" id="KFK38383">
    <property type="protein sequence ID" value="KFK38383"/>
    <property type="gene ID" value="AALP_AA3G106500"/>
</dbReference>
<evidence type="ECO:0000259" key="11">
    <source>
        <dbReference type="SMART" id="SM00478"/>
    </source>
</evidence>
<feature type="compositionally biased region" description="Basic and acidic residues" evidence="10">
    <location>
        <begin position="763"/>
        <end position="788"/>
    </location>
</feature>
<organism evidence="12 13">
    <name type="scientific">Arabis alpina</name>
    <name type="common">Alpine rock-cress</name>
    <dbReference type="NCBI Taxonomy" id="50452"/>
    <lineage>
        <taxon>Eukaryota</taxon>
        <taxon>Viridiplantae</taxon>
        <taxon>Streptophyta</taxon>
        <taxon>Embryophyta</taxon>
        <taxon>Tracheophyta</taxon>
        <taxon>Spermatophyta</taxon>
        <taxon>Magnoliopsida</taxon>
        <taxon>eudicotyledons</taxon>
        <taxon>Gunneridae</taxon>
        <taxon>Pentapetalae</taxon>
        <taxon>rosids</taxon>
        <taxon>malvids</taxon>
        <taxon>Brassicales</taxon>
        <taxon>Brassicaceae</taxon>
        <taxon>Arabideae</taxon>
        <taxon>Arabis</taxon>
    </lineage>
</organism>
<dbReference type="Pfam" id="PF15628">
    <property type="entry name" value="RRM_DME"/>
    <property type="match status" value="1"/>
</dbReference>
<dbReference type="GO" id="GO:0019104">
    <property type="term" value="F:DNA N-glycosylase activity"/>
    <property type="evidence" value="ECO:0007669"/>
    <property type="project" value="InterPro"/>
</dbReference>
<evidence type="ECO:0000256" key="9">
    <source>
        <dbReference type="ARBA" id="ARBA00023242"/>
    </source>
</evidence>
<dbReference type="InterPro" id="IPR003265">
    <property type="entry name" value="HhH-GPD_domain"/>
</dbReference>
<dbReference type="InterPro" id="IPR003651">
    <property type="entry name" value="Endonuclease3_FeS-loop_motif"/>
</dbReference>
<dbReference type="eggNOG" id="ENOG502QQKH">
    <property type="taxonomic scope" value="Eukaryota"/>
</dbReference>
<dbReference type="SMART" id="SM00525">
    <property type="entry name" value="FES"/>
    <property type="match status" value="1"/>
</dbReference>
<name>A0A087H8D1_ARAAL</name>
<dbReference type="GO" id="GO:0005634">
    <property type="term" value="C:nucleus"/>
    <property type="evidence" value="ECO:0007669"/>
    <property type="project" value="UniProtKB-SubCell"/>
</dbReference>
<keyword evidence="8" id="KW-0238">DNA-binding</keyword>
<dbReference type="InterPro" id="IPR023170">
    <property type="entry name" value="HhH_base_excis_C"/>
</dbReference>
<comment type="cofactor">
    <cofactor evidence="1">
        <name>[4Fe-4S] cluster</name>
        <dbReference type="ChEBI" id="CHEBI:49883"/>
    </cofactor>
</comment>
<dbReference type="Gene3D" id="1.10.1670.10">
    <property type="entry name" value="Helix-hairpin-Helix base-excision DNA repair enzymes (C-terminal)"/>
    <property type="match status" value="1"/>
</dbReference>
<accession>A0A087H8D1</accession>